<protein>
    <recommendedName>
        <fullName evidence="4">DDE Tnp4 domain-containing protein</fullName>
    </recommendedName>
</protein>
<evidence type="ECO:0000259" key="4">
    <source>
        <dbReference type="Pfam" id="PF13359"/>
    </source>
</evidence>
<sequence length="209" mass="23723">MTGHNDRPNEVKQKGIVDSDSSESSEDMQANFPCDDANVAVVNIWVTWVNFMSRQWREVKTFPDRDIVRFFSPHDFKTKFPPTRIIIDGTECPVMKPKSPIAQQSTFSTYKNRNTIKLLVGATPGGLVNYVSPAYGGSTSDRQICERSNLSSICDKGDSIMADKGFNVQDLFAPYDVSINIPTFFSKKEQNDWQNSFERPCYFKQKGSY</sequence>
<gene>
    <name evidence="5" type="ORF">MCOR_36297</name>
</gene>
<evidence type="ECO:0000256" key="1">
    <source>
        <dbReference type="ARBA" id="ARBA00001968"/>
    </source>
</evidence>
<dbReference type="Proteomes" id="UP000507470">
    <property type="component" value="Unassembled WGS sequence"/>
</dbReference>
<evidence type="ECO:0000313" key="6">
    <source>
        <dbReference type="Proteomes" id="UP000507470"/>
    </source>
</evidence>
<proteinExistence type="predicted"/>
<feature type="domain" description="DDE Tnp4" evidence="4">
    <location>
        <begin position="87"/>
        <end position="187"/>
    </location>
</feature>
<accession>A0A6J8D370</accession>
<name>A0A6J8D370_MYTCO</name>
<comment type="cofactor">
    <cofactor evidence="1">
        <name>a divalent metal cation</name>
        <dbReference type="ChEBI" id="CHEBI:60240"/>
    </cofactor>
</comment>
<feature type="region of interest" description="Disordered" evidence="3">
    <location>
        <begin position="1"/>
        <end position="30"/>
    </location>
</feature>
<keyword evidence="2" id="KW-0479">Metal-binding</keyword>
<dbReference type="Pfam" id="PF13359">
    <property type="entry name" value="DDE_Tnp_4"/>
    <property type="match status" value="1"/>
</dbReference>
<dbReference type="PANTHER" id="PTHR23080">
    <property type="entry name" value="THAP DOMAIN PROTEIN"/>
    <property type="match status" value="1"/>
</dbReference>
<organism evidence="5 6">
    <name type="scientific">Mytilus coruscus</name>
    <name type="common">Sea mussel</name>
    <dbReference type="NCBI Taxonomy" id="42192"/>
    <lineage>
        <taxon>Eukaryota</taxon>
        <taxon>Metazoa</taxon>
        <taxon>Spiralia</taxon>
        <taxon>Lophotrochozoa</taxon>
        <taxon>Mollusca</taxon>
        <taxon>Bivalvia</taxon>
        <taxon>Autobranchia</taxon>
        <taxon>Pteriomorphia</taxon>
        <taxon>Mytilida</taxon>
        <taxon>Mytiloidea</taxon>
        <taxon>Mytilidae</taxon>
        <taxon>Mytilinae</taxon>
        <taxon>Mytilus</taxon>
    </lineage>
</organism>
<evidence type="ECO:0000256" key="3">
    <source>
        <dbReference type="SAM" id="MobiDB-lite"/>
    </source>
</evidence>
<evidence type="ECO:0000256" key="2">
    <source>
        <dbReference type="ARBA" id="ARBA00022723"/>
    </source>
</evidence>
<dbReference type="GO" id="GO:0046872">
    <property type="term" value="F:metal ion binding"/>
    <property type="evidence" value="ECO:0007669"/>
    <property type="project" value="UniProtKB-KW"/>
</dbReference>
<feature type="compositionally biased region" description="Basic and acidic residues" evidence="3">
    <location>
        <begin position="1"/>
        <end position="17"/>
    </location>
</feature>
<reference evidence="5 6" key="1">
    <citation type="submission" date="2020-06" db="EMBL/GenBank/DDBJ databases">
        <authorList>
            <person name="Li R."/>
            <person name="Bekaert M."/>
        </authorList>
    </citation>
    <scope>NUCLEOTIDE SEQUENCE [LARGE SCALE GENOMIC DNA]</scope>
    <source>
        <strain evidence="6">wild</strain>
    </source>
</reference>
<dbReference type="AlphaFoldDB" id="A0A6J8D370"/>
<dbReference type="OrthoDB" id="6272738at2759"/>
<evidence type="ECO:0000313" key="5">
    <source>
        <dbReference type="EMBL" id="CAC5402339.1"/>
    </source>
</evidence>
<keyword evidence="6" id="KW-1185">Reference proteome</keyword>
<dbReference type="InterPro" id="IPR027806">
    <property type="entry name" value="HARBI1_dom"/>
</dbReference>
<dbReference type="EMBL" id="CACVKT020006490">
    <property type="protein sequence ID" value="CAC5402339.1"/>
    <property type="molecule type" value="Genomic_DNA"/>
</dbReference>